<dbReference type="Pfam" id="PF00412">
    <property type="entry name" value="LIM"/>
    <property type="match status" value="2"/>
</dbReference>
<dbReference type="GO" id="GO:0005925">
    <property type="term" value="C:focal adhesion"/>
    <property type="evidence" value="ECO:0007669"/>
    <property type="project" value="TreeGrafter"/>
</dbReference>
<name>A0A0L7LRK1_OPEBR</name>
<proteinExistence type="predicted"/>
<dbReference type="InterPro" id="IPR001781">
    <property type="entry name" value="Znf_LIM"/>
</dbReference>
<feature type="domain" description="LIM zinc-binding" evidence="7">
    <location>
        <begin position="199"/>
        <end position="260"/>
    </location>
</feature>
<evidence type="ECO:0000256" key="3">
    <source>
        <dbReference type="ARBA" id="ARBA00022833"/>
    </source>
</evidence>
<protein>
    <submittedName>
        <fullName evidence="8">Putative lipoma preferred partner/lpp</fullName>
    </submittedName>
</protein>
<dbReference type="GO" id="GO:0001725">
    <property type="term" value="C:stress fiber"/>
    <property type="evidence" value="ECO:0007669"/>
    <property type="project" value="TreeGrafter"/>
</dbReference>
<dbReference type="SMART" id="SM00132">
    <property type="entry name" value="LIM"/>
    <property type="match status" value="4"/>
</dbReference>
<keyword evidence="9" id="KW-1185">Reference proteome</keyword>
<evidence type="ECO:0000256" key="5">
    <source>
        <dbReference type="PROSITE-ProRule" id="PRU00125"/>
    </source>
</evidence>
<dbReference type="EMBL" id="JTDY01000244">
    <property type="protein sequence ID" value="KOB78082.1"/>
    <property type="molecule type" value="Genomic_DNA"/>
</dbReference>
<dbReference type="SUPFAM" id="SSF57716">
    <property type="entry name" value="Glucocorticoid receptor-like (DNA-binding domain)"/>
    <property type="match status" value="2"/>
</dbReference>
<evidence type="ECO:0000256" key="1">
    <source>
        <dbReference type="ARBA" id="ARBA00022723"/>
    </source>
</evidence>
<comment type="caution">
    <text evidence="8">The sequence shown here is derived from an EMBL/GenBank/DDBJ whole genome shotgun (WGS) entry which is preliminary data.</text>
</comment>
<evidence type="ECO:0000259" key="7">
    <source>
        <dbReference type="PROSITE" id="PS50023"/>
    </source>
</evidence>
<evidence type="ECO:0000256" key="4">
    <source>
        <dbReference type="ARBA" id="ARBA00023038"/>
    </source>
</evidence>
<dbReference type="GO" id="GO:0046872">
    <property type="term" value="F:metal ion binding"/>
    <property type="evidence" value="ECO:0007669"/>
    <property type="project" value="UniProtKB-KW"/>
</dbReference>
<evidence type="ECO:0000256" key="2">
    <source>
        <dbReference type="ARBA" id="ARBA00022737"/>
    </source>
</evidence>
<evidence type="ECO:0000256" key="6">
    <source>
        <dbReference type="SAM" id="MobiDB-lite"/>
    </source>
</evidence>
<gene>
    <name evidence="8" type="ORF">OBRU01_03131</name>
</gene>
<keyword evidence="4 5" id="KW-0440">LIM domain</keyword>
<keyword evidence="1 5" id="KW-0479">Metal-binding</keyword>
<dbReference type="Gene3D" id="2.10.110.10">
    <property type="entry name" value="Cysteine Rich Protein"/>
    <property type="match status" value="3"/>
</dbReference>
<sequence>MNTLDKQLADLRIYANELDAKLQDDINATKKKPSIPPKKSKAPLPQIPQSYTVKAACEPSYSSRLEHGSKASSTYSNLVPVKSCIVRNTARSRSGDVLLYSNLLPPGGTNHVYSNMMLQRNAYGTDSIYGDRDSRSEASRSELGAQSNYSELRRPGSAYPPSSASVNAQDFSTYGTSLYGGYVAAVEPAPEPEDALYCGNCHHCGDKIMGETTGCTAMERIYHIKCFCCQHCGINLQGRPFYAVQGKALCERDYLETLEKCCVCQDPILDRILRATGKSETTWRRWRNAACARTLSWTVYCEPQVRARLPGDVGEVLRMPGPYPGPDTVSHRTLSWTGYCEPQVRARLSGDVGEVLRVPGPYPGRYTASHRYAPRCALCREPIVPEGGAEETVRIVALDKSFHIICYSCEDCGNSLCSRQVLYSLHALCREPSVPEGGAEETVRIVALDKSFHIICYSCEDCGNSLCSRQVLYSLHALCREPSVPEGGAEETVRIVALDKSFHIICYSCEDCGNSLCSRQVLHALCREPIVPEGGAEETVRIVALNKSFHIICYSCEDCGNSLCSRQY</sequence>
<dbReference type="STRING" id="104452.A0A0L7LRK1"/>
<dbReference type="PROSITE" id="PS50023">
    <property type="entry name" value="LIM_DOMAIN_2"/>
    <property type="match status" value="3"/>
</dbReference>
<keyword evidence="3 5" id="KW-0862">Zinc</keyword>
<evidence type="ECO:0000313" key="8">
    <source>
        <dbReference type="EMBL" id="KOB78082.1"/>
    </source>
</evidence>
<keyword evidence="2" id="KW-0677">Repeat</keyword>
<organism evidence="8 9">
    <name type="scientific">Operophtera brumata</name>
    <name type="common">Winter moth</name>
    <name type="synonym">Phalaena brumata</name>
    <dbReference type="NCBI Taxonomy" id="104452"/>
    <lineage>
        <taxon>Eukaryota</taxon>
        <taxon>Metazoa</taxon>
        <taxon>Ecdysozoa</taxon>
        <taxon>Arthropoda</taxon>
        <taxon>Hexapoda</taxon>
        <taxon>Insecta</taxon>
        <taxon>Pterygota</taxon>
        <taxon>Neoptera</taxon>
        <taxon>Endopterygota</taxon>
        <taxon>Lepidoptera</taxon>
        <taxon>Glossata</taxon>
        <taxon>Ditrysia</taxon>
        <taxon>Geometroidea</taxon>
        <taxon>Geometridae</taxon>
        <taxon>Larentiinae</taxon>
        <taxon>Operophtera</taxon>
    </lineage>
</organism>
<dbReference type="AlphaFoldDB" id="A0A0L7LRK1"/>
<dbReference type="GO" id="GO:0098609">
    <property type="term" value="P:cell-cell adhesion"/>
    <property type="evidence" value="ECO:0007669"/>
    <property type="project" value="TreeGrafter"/>
</dbReference>
<accession>A0A0L7LRK1</accession>
<dbReference type="PANTHER" id="PTHR24207">
    <property type="entry name" value="ZYX102 PROTEIN"/>
    <property type="match status" value="1"/>
</dbReference>
<evidence type="ECO:0000313" key="9">
    <source>
        <dbReference type="Proteomes" id="UP000037510"/>
    </source>
</evidence>
<reference evidence="8 9" key="1">
    <citation type="journal article" date="2015" name="Genome Biol. Evol.">
        <title>The genome of winter moth (Operophtera brumata) provides a genomic perspective on sexual dimorphism and phenology.</title>
        <authorList>
            <person name="Derks M.F."/>
            <person name="Smit S."/>
            <person name="Salis L."/>
            <person name="Schijlen E."/>
            <person name="Bossers A."/>
            <person name="Mateman C."/>
            <person name="Pijl A.S."/>
            <person name="de Ridder D."/>
            <person name="Groenen M.A."/>
            <person name="Visser M.E."/>
            <person name="Megens H.J."/>
        </authorList>
    </citation>
    <scope>NUCLEOTIDE SEQUENCE [LARGE SCALE GENOMIC DNA]</scope>
    <source>
        <strain evidence="8">WM2013NL</strain>
        <tissue evidence="8">Head and thorax</tissue>
    </source>
</reference>
<feature type="region of interest" description="Disordered" evidence="6">
    <location>
        <begin position="128"/>
        <end position="164"/>
    </location>
</feature>
<feature type="compositionally biased region" description="Basic and acidic residues" evidence="6">
    <location>
        <begin position="129"/>
        <end position="140"/>
    </location>
</feature>
<feature type="domain" description="LIM zinc-binding" evidence="7">
    <location>
        <begin position="374"/>
        <end position="439"/>
    </location>
</feature>
<feature type="domain" description="LIM zinc-binding" evidence="7">
    <location>
        <begin position="507"/>
        <end position="568"/>
    </location>
</feature>
<dbReference type="PANTHER" id="PTHR24207:SF2">
    <property type="entry name" value="ZYX102 PROTEIN"/>
    <property type="match status" value="1"/>
</dbReference>
<dbReference type="Proteomes" id="UP000037510">
    <property type="component" value="Unassembled WGS sequence"/>
</dbReference>